<dbReference type="Proteomes" id="UP000261520">
    <property type="component" value="Unplaced"/>
</dbReference>
<dbReference type="InterPro" id="IPR052609">
    <property type="entry name" value="Ribosome_Biogenesis_Reg"/>
</dbReference>
<reference evidence="2" key="1">
    <citation type="submission" date="2025-08" db="UniProtKB">
        <authorList>
            <consortium name="Ensembl"/>
        </authorList>
    </citation>
    <scope>IDENTIFICATION</scope>
</reference>
<dbReference type="Ensembl" id="ENSPMGT00000002399.1">
    <property type="protein sequence ID" value="ENSPMGP00000002261.1"/>
    <property type="gene ID" value="ENSPMGG00000002006.1"/>
</dbReference>
<evidence type="ECO:0000313" key="2">
    <source>
        <dbReference type="Ensembl" id="ENSPMGP00000002261.1"/>
    </source>
</evidence>
<dbReference type="Pfam" id="PF10441">
    <property type="entry name" value="Urb2"/>
    <property type="match status" value="1"/>
</dbReference>
<name>A0A3B3ZCZ4_9GOBI</name>
<dbReference type="PANTHER" id="PTHR15682">
    <property type="entry name" value="UNHEALTHY RIBOSOME BIOGENESIS PROTEIN 2 HOMOLOG"/>
    <property type="match status" value="1"/>
</dbReference>
<dbReference type="GO" id="GO:0042254">
    <property type="term" value="P:ribosome biogenesis"/>
    <property type="evidence" value="ECO:0007669"/>
    <property type="project" value="TreeGrafter"/>
</dbReference>
<feature type="domain" description="Nucleolar 27S pre-rRNA processing Urb2/Npa2 C-terminal" evidence="1">
    <location>
        <begin position="123"/>
        <end position="315"/>
    </location>
</feature>
<dbReference type="AlphaFoldDB" id="A0A3B3ZCZ4"/>
<dbReference type="GO" id="GO:0005730">
    <property type="term" value="C:nucleolus"/>
    <property type="evidence" value="ECO:0007669"/>
    <property type="project" value="TreeGrafter"/>
</dbReference>
<dbReference type="InterPro" id="IPR018849">
    <property type="entry name" value="Urb2/Npa2_C"/>
</dbReference>
<accession>A0A3B3ZCZ4</accession>
<protein>
    <recommendedName>
        <fullName evidence="1">Nucleolar 27S pre-rRNA processing Urb2/Npa2 C-terminal domain-containing protein</fullName>
    </recommendedName>
</protein>
<proteinExistence type="predicted"/>
<evidence type="ECO:0000259" key="1">
    <source>
        <dbReference type="Pfam" id="PF10441"/>
    </source>
</evidence>
<dbReference type="PANTHER" id="PTHR15682:SF2">
    <property type="entry name" value="UNHEALTHY RIBOSOME BIOGENESIS PROTEIN 2 HOMOLOG"/>
    <property type="match status" value="1"/>
</dbReference>
<sequence>MAAIYSGIYLKLKSAQTPWEDKIKLARFAWISSQCLLPNKEQVLLDWCTHALTGWYKKKVDFPQNVLDGLWCYLDDLLHSRKLHSFLKQGKSISLRLNMAQFLIKSSSQDVSLNLPFTIPVMATVTALLRQGEGVIANPHHVTMVLGALQWVPLDHLAPAVYEATFTAIHETLFAIIKCHPQVMLKAAPSFLNVFYRLVASIMQEGKQRKDTDAVFLDGISLRCSMLVERMCSHIAATSEDFTTLSAFIVAQYVTELQKVTLRPDVKMHLTEGIYMILDLCLEQDIKFLMAGLQTGVREVFNELYSSYTHYHKTQRQGEEKYTV</sequence>
<reference evidence="2" key="2">
    <citation type="submission" date="2025-09" db="UniProtKB">
        <authorList>
            <consortium name="Ensembl"/>
        </authorList>
    </citation>
    <scope>IDENTIFICATION</scope>
</reference>
<evidence type="ECO:0000313" key="3">
    <source>
        <dbReference type="Proteomes" id="UP000261520"/>
    </source>
</evidence>
<keyword evidence="3" id="KW-1185">Reference proteome</keyword>
<organism evidence="2 3">
    <name type="scientific">Periophthalmus magnuspinnatus</name>
    <dbReference type="NCBI Taxonomy" id="409849"/>
    <lineage>
        <taxon>Eukaryota</taxon>
        <taxon>Metazoa</taxon>
        <taxon>Chordata</taxon>
        <taxon>Craniata</taxon>
        <taxon>Vertebrata</taxon>
        <taxon>Euteleostomi</taxon>
        <taxon>Actinopterygii</taxon>
        <taxon>Neopterygii</taxon>
        <taxon>Teleostei</taxon>
        <taxon>Neoteleostei</taxon>
        <taxon>Acanthomorphata</taxon>
        <taxon>Gobiaria</taxon>
        <taxon>Gobiiformes</taxon>
        <taxon>Gobioidei</taxon>
        <taxon>Gobiidae</taxon>
        <taxon>Oxudercinae</taxon>
        <taxon>Periophthalmus</taxon>
    </lineage>
</organism>